<proteinExistence type="predicted"/>
<dbReference type="GO" id="GO:0016020">
    <property type="term" value="C:membrane"/>
    <property type="evidence" value="ECO:0007669"/>
    <property type="project" value="InterPro"/>
</dbReference>
<evidence type="ECO:0000313" key="9">
    <source>
        <dbReference type="Proteomes" id="UP000215316"/>
    </source>
</evidence>
<keyword evidence="5" id="KW-0812">Transmembrane</keyword>
<dbReference type="SMART" id="SM00060">
    <property type="entry name" value="FN3"/>
    <property type="match status" value="3"/>
</dbReference>
<dbReference type="Pfam" id="PF17963">
    <property type="entry name" value="Big_9"/>
    <property type="match status" value="5"/>
</dbReference>
<dbReference type="EMBL" id="MZMQ01000001">
    <property type="protein sequence ID" value="OQJ63230.1"/>
    <property type="molecule type" value="Genomic_DNA"/>
</dbReference>
<dbReference type="RefSeq" id="WP_094128709.1">
    <property type="nucleotide sequence ID" value="NZ_CP040788.1"/>
</dbReference>
<dbReference type="SUPFAM" id="SSF50974">
    <property type="entry name" value="Nitrous oxide reductase, N-terminal domain"/>
    <property type="match status" value="1"/>
</dbReference>
<sequence length="2012" mass="204660">MIRDWIRRHRQAATTVTGGAVVLALLMGFALVSDGYDAQRIDLDDGSVWVVNAAQQAIGRANTQVLELDSVVDSRSEDIDVLQAGSTVLLADRGASRLDVVDDATSAVVDTAPLPAGAEVMLAGSRVAILVPATGQLWLVPVAGLAAFDAMSAPTLSLGADAVASMDDDGTLLVYSATSGALSRIRAATDDTVEETVAVGPVGTPAAEAGGDPAADPATAVPGETVEAGVAGRPAARRLALTGVDGHWALYDADARALLVDGRAVDLGGSVAADAQVALQRASSAGDAVLVAHTGGLLQVPVGGGDPVVVADRASGAPARPVRVAGCEFAGWTGGSSWQRCLDAAPTATAGSAGSAGAEGGDARRTPAGALTDIAGVSAQAALRFLVDGPRVVLNDVRGGAAWAVQRGAGVIDNWSDLIDRERSDRVVEQNTADTPPETDRVQQPPVAVDDDLGARPGRTSPLPVLLNDHDPNGDVLVIDSVTPVDAAVGAVDVVDEGQGLQLALAPTARGTVRLSYVVSDGRGGTATADVRVAVRDADDNSPPVQTRPATGTVAEGGRLQTDVLGGWYDPDGDPIYLTRASVPAPDAVSWKPEGRVVYTDAGAGGDTRTVALQVSDGREEGAGTLVVTVRRAGDVPLVAEGFVVQASVGREITVDPLAHARGGSGAIRLASVPARPGVQVTPDLEAGTFRLQGTQTGTHLLEYAVTDGRVTATGVVRVEVRGAPESDGRPVTVPHTVFVRALEAQDVDVLQTDFDPAGGVLVITDATSPGDAVGVRAEVVGQRLVRITLTRPLDGPVDVGYRVSNGVAEATGVITVIEVPEPAVRQPPVAADDRVAVRVGDAVDIPVLANDEQPDGDALRLDPVLVDPLPEGAGLLFASDDRLRYLAPDRTGDYTAVYRAVAPDGQWATATLTVSVREADAATNTAPVPRPLTARVLAGETVRIPVPLTGIDPDGDSVRLLGQDTGPEKGQVTEVGPDWIDYRAGDYSTGTDAFAYAVVDGLGARATGTIRVGISPRVEGARNPVATADVVTVRPGRVLRVQVLANDTDPDGGALSLVSVQPQSAGLVAGLDGDTVRVVAPEEAGRYGFVYGVRNARGGTDEAFLTVIVDPAAPPTRPIARDTVLQLSDVLDRTSVDVDVMRNVFSAEGDASALVLSVGAGYQDVARVTPDGRIRVEVGDARRIVPFTVAQPDDAGVSATAFIWVPGFEDTLPQLRVGEPRPTVASGERLVVDLDDHVVAAGGRAVRIADPNSLSATHADGPVELVDDDTVAYRSEPGYFGPAAISFTVTDSAGDGGDRTAALVLPITVTPTENQPPVFTGAVIDLEPGQSKDIDLGRLTTYPYQDDRGQLAYAIEGAVGDGFRAEVDGGTLRLSADAGVETGVAASFAVSVRDATQTGRAGRVDLRVVPSTRPLAQPATDEGTVTRGSSTTVDVLANDQAGNPFPGTPLTVASIRGADGASLPAGVTVTPSADRATLAVAATADAVPGDVRVQYEVRDATGDAGRAAFGTVVIHVQDRPGPVTALRATGFADRALTVAFEPGVFNGSPITGYQVRVLRGGVVTATATCPSTTCTVPTPGNGPSSAVQVEVRAVNGVGASDPTSVSGLWSDVLPAAPAALAAQPLADGLRVSWDPSAVPSSSSPVTQYVVTVGGVTRQVPADATAVEVRDPSLVAEVPVAVSVAARNSAQVQDGSAWLAASITGTPRGAPTATGTPSAVADPADETRVTVSWPAFQGPGVDGIRYLVAAHAPGSAPGCSVATEGVTPWSADHGPAVDVGGATSHVFTGLAPDQPVAFAVLAANSQGCTVVEAGQLTPRTAPSTPAVTVSLPRGDRGTDGVFRATLADARYRPGSASASAQLLYRVDGQGDGVPIGVGQEITLPRPGVGASIQVRVVEDHGDGRPRSSGWSDAVDVGTAVDARAGDVRFDADAAGGTVVSWTSTPPAAGPGRRVAAGGGYARSEWRCGGEGAWTDGSSGAAGSCALPAGAERILEVRVTANSGTLYTYAHRG</sequence>
<dbReference type="Proteomes" id="UP000215316">
    <property type="component" value="Unassembled WGS sequence"/>
</dbReference>
<evidence type="ECO:0000256" key="5">
    <source>
        <dbReference type="SAM" id="Phobius"/>
    </source>
</evidence>
<dbReference type="InterPro" id="IPR036116">
    <property type="entry name" value="FN3_sf"/>
</dbReference>
<dbReference type="CDD" id="cd00063">
    <property type="entry name" value="FN3"/>
    <property type="match status" value="1"/>
</dbReference>
<evidence type="ECO:0000259" key="7">
    <source>
        <dbReference type="PROSITE" id="PS50853"/>
    </source>
</evidence>
<evidence type="ECO:0000256" key="2">
    <source>
        <dbReference type="ARBA" id="ARBA00023295"/>
    </source>
</evidence>
<organism evidence="8 9">
    <name type="scientific">Clavibacter tessellarius</name>
    <dbReference type="NCBI Taxonomy" id="31965"/>
    <lineage>
        <taxon>Bacteria</taxon>
        <taxon>Bacillati</taxon>
        <taxon>Actinomycetota</taxon>
        <taxon>Actinomycetes</taxon>
        <taxon>Micrococcales</taxon>
        <taxon>Microbacteriaceae</taxon>
        <taxon>Clavibacter</taxon>
    </lineage>
</organism>
<feature type="domain" description="Fibronectin type-III" evidence="7">
    <location>
        <begin position="1520"/>
        <end position="1616"/>
    </location>
</feature>
<feature type="domain" description="Fibronectin type-III" evidence="7">
    <location>
        <begin position="1617"/>
        <end position="1709"/>
    </location>
</feature>
<dbReference type="PANTHER" id="PTHR13817:SF166">
    <property type="entry name" value="NEURONAL IGCAM-RELATED"/>
    <property type="match status" value="1"/>
</dbReference>
<dbReference type="InterPro" id="IPR013783">
    <property type="entry name" value="Ig-like_fold"/>
</dbReference>
<feature type="domain" description="Cadherin" evidence="6">
    <location>
        <begin position="448"/>
        <end position="545"/>
    </location>
</feature>
<dbReference type="GO" id="GO:0016798">
    <property type="term" value="F:hydrolase activity, acting on glycosyl bonds"/>
    <property type="evidence" value="ECO:0007669"/>
    <property type="project" value="UniProtKB-KW"/>
</dbReference>
<dbReference type="GO" id="GO:0007156">
    <property type="term" value="P:homophilic cell adhesion via plasma membrane adhesion molecules"/>
    <property type="evidence" value="ECO:0007669"/>
    <property type="project" value="InterPro"/>
</dbReference>
<keyword evidence="3" id="KW-0624">Polysaccharide degradation</keyword>
<evidence type="ECO:0000256" key="4">
    <source>
        <dbReference type="SAM" id="MobiDB-lite"/>
    </source>
</evidence>
<dbReference type="GO" id="GO:0000272">
    <property type="term" value="P:polysaccharide catabolic process"/>
    <property type="evidence" value="ECO:0007669"/>
    <property type="project" value="UniProtKB-KW"/>
</dbReference>
<evidence type="ECO:0000256" key="3">
    <source>
        <dbReference type="ARBA" id="ARBA00023326"/>
    </source>
</evidence>
<dbReference type="Gene3D" id="2.60.40.10">
    <property type="entry name" value="Immunoglobulins"/>
    <property type="match status" value="2"/>
</dbReference>
<evidence type="ECO:0000259" key="6">
    <source>
        <dbReference type="PROSITE" id="PS50268"/>
    </source>
</evidence>
<name>A0A225CBV9_9MICO</name>
<keyword evidence="5" id="KW-0472">Membrane</keyword>
<dbReference type="NCBIfam" id="NF012211">
    <property type="entry name" value="tand_rpt_95"/>
    <property type="match status" value="1"/>
</dbReference>
<dbReference type="InterPro" id="IPR011045">
    <property type="entry name" value="N2O_reductase_N"/>
</dbReference>
<keyword evidence="9" id="KW-1185">Reference proteome</keyword>
<dbReference type="PANTHER" id="PTHR13817">
    <property type="entry name" value="TITIN"/>
    <property type="match status" value="1"/>
</dbReference>
<dbReference type="InterPro" id="IPR050964">
    <property type="entry name" value="Striated_Muscle_Regulatory"/>
</dbReference>
<accession>A0A225CBV9</accession>
<comment type="caution">
    <text evidence="8">The sequence shown here is derived from an EMBL/GenBank/DDBJ whole genome shotgun (WGS) entry which is preliminary data.</text>
</comment>
<keyword evidence="2" id="KW-0378">Hydrolase</keyword>
<evidence type="ECO:0000256" key="1">
    <source>
        <dbReference type="ARBA" id="ARBA00022737"/>
    </source>
</evidence>
<protein>
    <submittedName>
        <fullName evidence="8">RTX toxin</fullName>
    </submittedName>
</protein>
<evidence type="ECO:0000313" key="8">
    <source>
        <dbReference type="EMBL" id="OQJ63230.1"/>
    </source>
</evidence>
<dbReference type="OrthoDB" id="5241356at2"/>
<dbReference type="GO" id="GO:0005509">
    <property type="term" value="F:calcium ion binding"/>
    <property type="evidence" value="ECO:0007669"/>
    <property type="project" value="InterPro"/>
</dbReference>
<keyword evidence="2" id="KW-0326">Glycosidase</keyword>
<feature type="region of interest" description="Disordered" evidence="4">
    <location>
        <begin position="425"/>
        <end position="457"/>
    </location>
</feature>
<dbReference type="PROSITE" id="PS50268">
    <property type="entry name" value="CADHERIN_2"/>
    <property type="match status" value="1"/>
</dbReference>
<reference evidence="8" key="1">
    <citation type="submission" date="2017-08" db="EMBL/GenBank/DDBJ databases">
        <title>Genomes of multiple Clavibacter strains from different subspecies.</title>
        <authorList>
            <person name="Yuan X.-K."/>
            <person name="Li X.-S."/>
            <person name="Nie J."/>
            <person name="De Boer S.H."/>
        </authorList>
    </citation>
    <scope>NUCLEOTIDE SEQUENCE [LARGE SCALE GENOMIC DNA]</scope>
    <source>
        <strain evidence="8">ATCC 33566</strain>
    </source>
</reference>
<dbReference type="SUPFAM" id="SSF49265">
    <property type="entry name" value="Fibronectin type III"/>
    <property type="match status" value="2"/>
</dbReference>
<dbReference type="InterPro" id="IPR002126">
    <property type="entry name" value="Cadherin-like_dom"/>
</dbReference>
<keyword evidence="1" id="KW-0677">Repeat</keyword>
<dbReference type="InterPro" id="IPR003961">
    <property type="entry name" value="FN3_dom"/>
</dbReference>
<keyword evidence="3" id="KW-0119">Carbohydrate metabolism</keyword>
<gene>
    <name evidence="8" type="ORF">B5P24_09610</name>
</gene>
<feature type="transmembrane region" description="Helical" evidence="5">
    <location>
        <begin position="12"/>
        <end position="32"/>
    </location>
</feature>
<keyword evidence="5" id="KW-1133">Transmembrane helix</keyword>
<dbReference type="PROSITE" id="PS50853">
    <property type="entry name" value="FN3"/>
    <property type="match status" value="2"/>
</dbReference>